<organism evidence="1 2">
    <name type="scientific">Kutzneria buriramensis</name>
    <dbReference type="NCBI Taxonomy" id="1045776"/>
    <lineage>
        <taxon>Bacteria</taxon>
        <taxon>Bacillati</taxon>
        <taxon>Actinomycetota</taxon>
        <taxon>Actinomycetes</taxon>
        <taxon>Pseudonocardiales</taxon>
        <taxon>Pseudonocardiaceae</taxon>
        <taxon>Kutzneria</taxon>
    </lineage>
</organism>
<sequence length="82" mass="8994">MWPQLGGWKRWLTVSGASHLSFTDSPTLLAQLGLQQSGLPADRAVAVTRGYVTAFFDQTLRHIPQAVLNGPTPQNPEVHFNP</sequence>
<evidence type="ECO:0008006" key="3">
    <source>
        <dbReference type="Google" id="ProtNLM"/>
    </source>
</evidence>
<dbReference type="Proteomes" id="UP000256269">
    <property type="component" value="Unassembled WGS sequence"/>
</dbReference>
<dbReference type="EMBL" id="QUNO01000003">
    <property type="protein sequence ID" value="REH52072.1"/>
    <property type="molecule type" value="Genomic_DNA"/>
</dbReference>
<comment type="caution">
    <text evidence="1">The sequence shown here is derived from an EMBL/GenBank/DDBJ whole genome shotgun (WGS) entry which is preliminary data.</text>
</comment>
<accession>A0A3E0I020</accession>
<dbReference type="Gene3D" id="3.40.50.1820">
    <property type="entry name" value="alpha/beta hydrolase"/>
    <property type="match status" value="1"/>
</dbReference>
<name>A0A3E0I020_9PSEU</name>
<evidence type="ECO:0000313" key="2">
    <source>
        <dbReference type="Proteomes" id="UP000256269"/>
    </source>
</evidence>
<dbReference type="RefSeq" id="WP_116174062.1">
    <property type="nucleotide sequence ID" value="NZ_CP144375.1"/>
</dbReference>
<keyword evidence="2" id="KW-1185">Reference proteome</keyword>
<reference evidence="1 2" key="1">
    <citation type="submission" date="2018-08" db="EMBL/GenBank/DDBJ databases">
        <title>Genomic Encyclopedia of Archaeal and Bacterial Type Strains, Phase II (KMG-II): from individual species to whole genera.</title>
        <authorList>
            <person name="Goeker M."/>
        </authorList>
    </citation>
    <scope>NUCLEOTIDE SEQUENCE [LARGE SCALE GENOMIC DNA]</scope>
    <source>
        <strain evidence="1 2">DSM 45791</strain>
    </source>
</reference>
<dbReference type="AlphaFoldDB" id="A0A3E0I020"/>
<evidence type="ECO:0000313" key="1">
    <source>
        <dbReference type="EMBL" id="REH52072.1"/>
    </source>
</evidence>
<dbReference type="InterPro" id="IPR029058">
    <property type="entry name" value="AB_hydrolase_fold"/>
</dbReference>
<dbReference type="OrthoDB" id="569821at2"/>
<proteinExistence type="predicted"/>
<gene>
    <name evidence="1" type="ORF">BCF44_103521</name>
</gene>
<protein>
    <recommendedName>
        <fullName evidence="3">1-alkyl-2-acetylglycerophosphocholine esterase</fullName>
    </recommendedName>
</protein>